<proteinExistence type="inferred from homology"/>
<keyword evidence="5" id="KW-1185">Reference proteome</keyword>
<dbReference type="GO" id="GO:0016787">
    <property type="term" value="F:hydrolase activity"/>
    <property type="evidence" value="ECO:0007669"/>
    <property type="project" value="UniProtKB-KW"/>
</dbReference>
<dbReference type="InterPro" id="IPR036928">
    <property type="entry name" value="AS_sf"/>
</dbReference>
<protein>
    <recommendedName>
        <fullName evidence="3">Amidase domain-containing protein</fullName>
    </recommendedName>
</protein>
<sequence length="453" mass="50264">MNPCSTSLQVVKVKDVPSGTDQYETLRAATLDKLAVKVPSDLVLTPSLILNPSTDVSGIPETCGLLTAREIEITENYSAVGLAKAIASKDLTAVEVATSFAKRAIIAHQLTCCLTQWLMNEAILRAKELDDYMEKNGKPIGPHRAKGSIRGPSAFCGIYGFKATSDTLPMKDFLRSPFAAERPMCRKLEDMDLLVRVVKAAQPWLHDASLVPIPWTGFDTAMSRPLQIGIIENDGFIVPQPPVRRAIEWARARLGDPKFASLWQVKPFRPYNAEGAWRNIRRMYWPDGGASTKAAIQESGEPVMPLSAHVWSDAEPFGMLTAEELNQLRFQRDQFRHRFAASWSEQDVDVVIGPAFVGPASAHDTAFYWTYTSLYNFVDYPGAVFPTPIKAKSSETYPLDYSPLSAECEHVKKLWSESNFEGAPIDLQIVARRHQDNILFGALNLLKPALDLP</sequence>
<name>A0A9P4TJB0_CURKU</name>
<evidence type="ECO:0000256" key="2">
    <source>
        <dbReference type="ARBA" id="ARBA00022801"/>
    </source>
</evidence>
<evidence type="ECO:0000256" key="1">
    <source>
        <dbReference type="ARBA" id="ARBA00009199"/>
    </source>
</evidence>
<evidence type="ECO:0000313" key="4">
    <source>
        <dbReference type="EMBL" id="KAF3006886.1"/>
    </source>
</evidence>
<dbReference type="Gene3D" id="3.90.1300.10">
    <property type="entry name" value="Amidase signature (AS) domain"/>
    <property type="match status" value="2"/>
</dbReference>
<evidence type="ECO:0000313" key="5">
    <source>
        <dbReference type="Proteomes" id="UP000801428"/>
    </source>
</evidence>
<organism evidence="4 5">
    <name type="scientific">Curvularia kusanoi</name>
    <name type="common">Cochliobolus kusanoi</name>
    <dbReference type="NCBI Taxonomy" id="90978"/>
    <lineage>
        <taxon>Eukaryota</taxon>
        <taxon>Fungi</taxon>
        <taxon>Dikarya</taxon>
        <taxon>Ascomycota</taxon>
        <taxon>Pezizomycotina</taxon>
        <taxon>Dothideomycetes</taxon>
        <taxon>Pleosporomycetidae</taxon>
        <taxon>Pleosporales</taxon>
        <taxon>Pleosporineae</taxon>
        <taxon>Pleosporaceae</taxon>
        <taxon>Curvularia</taxon>
    </lineage>
</organism>
<dbReference type="EMBL" id="SWKU01000005">
    <property type="protein sequence ID" value="KAF3006886.1"/>
    <property type="molecule type" value="Genomic_DNA"/>
</dbReference>
<evidence type="ECO:0000259" key="3">
    <source>
        <dbReference type="Pfam" id="PF01425"/>
    </source>
</evidence>
<reference evidence="4" key="1">
    <citation type="submission" date="2019-04" db="EMBL/GenBank/DDBJ databases">
        <title>Sequencing of skin fungus with MAO and IRED activity.</title>
        <authorList>
            <person name="Marsaioli A.J."/>
            <person name="Bonatto J.M.C."/>
            <person name="Reis Junior O."/>
        </authorList>
    </citation>
    <scope>NUCLEOTIDE SEQUENCE</scope>
    <source>
        <strain evidence="4">30M1</strain>
    </source>
</reference>
<dbReference type="InterPro" id="IPR023631">
    <property type="entry name" value="Amidase_dom"/>
</dbReference>
<gene>
    <name evidence="4" type="ORF">E8E13_011058</name>
</gene>
<comment type="caution">
    <text evidence="4">The sequence shown here is derived from an EMBL/GenBank/DDBJ whole genome shotgun (WGS) entry which is preliminary data.</text>
</comment>
<keyword evidence="2" id="KW-0378">Hydrolase</keyword>
<accession>A0A9P4TJB0</accession>
<dbReference type="SUPFAM" id="SSF75304">
    <property type="entry name" value="Amidase signature (AS) enzymes"/>
    <property type="match status" value="1"/>
</dbReference>
<comment type="similarity">
    <text evidence="1">Belongs to the amidase family.</text>
</comment>
<dbReference type="AlphaFoldDB" id="A0A9P4TJB0"/>
<dbReference type="PANTHER" id="PTHR46072">
    <property type="entry name" value="AMIDASE-RELATED-RELATED"/>
    <property type="match status" value="1"/>
</dbReference>
<dbReference type="OrthoDB" id="6428749at2759"/>
<dbReference type="Proteomes" id="UP000801428">
    <property type="component" value="Unassembled WGS sequence"/>
</dbReference>
<dbReference type="Pfam" id="PF01425">
    <property type="entry name" value="Amidase"/>
    <property type="match status" value="1"/>
</dbReference>
<feature type="domain" description="Amidase" evidence="3">
    <location>
        <begin position="147"/>
        <end position="439"/>
    </location>
</feature>
<dbReference type="PANTHER" id="PTHR46072:SF4">
    <property type="entry name" value="AMIDASE C550.07-RELATED"/>
    <property type="match status" value="1"/>
</dbReference>